<dbReference type="GeneID" id="56685117"/>
<gene>
    <name evidence="3" type="ORF">BD94_0027</name>
</gene>
<reference evidence="3" key="1">
    <citation type="journal article" date="2013" name="Lancet">
        <title>First case of E anophelis outbreak in an intensive-care unit.</title>
        <authorList>
            <person name="Teo J."/>
            <person name="Tan S.Y."/>
            <person name="Tay M."/>
            <person name="Ding Y."/>
            <person name="Kjelleberg S."/>
            <person name="Givskov M."/>
            <person name="Lin R.T."/>
            <person name="Yang L."/>
        </authorList>
    </citation>
    <scope>NUCLEOTIDE SEQUENCE [LARGE SCALE GENOMIC DNA]</scope>
    <source>
        <strain evidence="3">NUHP1</strain>
    </source>
</reference>
<keyword evidence="1" id="KW-1133">Transmembrane helix</keyword>
<feature type="domain" description="2TM" evidence="2">
    <location>
        <begin position="21"/>
        <end position="100"/>
    </location>
</feature>
<dbReference type="eggNOG" id="COG2972">
    <property type="taxonomic scope" value="Bacteria"/>
</dbReference>
<reference evidence="3" key="2">
    <citation type="journal article" date="2015" name="Genome Biol. Evol.">
        <title>Complete Genome Sequence and Transcriptomic Analysis of the Novel Pathogen Elizabethkingia anophelis in Response to Oxidative Stress.</title>
        <authorList>
            <person name="Li Y."/>
            <person name="Liu Y."/>
            <person name="Chew S.C."/>
            <person name="Tay M."/>
            <person name="Salido M.M."/>
            <person name="Teo J."/>
            <person name="Lauro F.M."/>
            <person name="Givskov M."/>
            <person name="Yang L."/>
        </authorList>
    </citation>
    <scope>NUCLEOTIDE SEQUENCE</scope>
    <source>
        <strain evidence="3">NUHP1</strain>
    </source>
</reference>
<organism evidence="3 4">
    <name type="scientific">Elizabethkingia anophelis NUHP1</name>
    <dbReference type="NCBI Taxonomy" id="1338011"/>
    <lineage>
        <taxon>Bacteria</taxon>
        <taxon>Pseudomonadati</taxon>
        <taxon>Bacteroidota</taxon>
        <taxon>Flavobacteriia</taxon>
        <taxon>Flavobacteriales</taxon>
        <taxon>Weeksellaceae</taxon>
        <taxon>Elizabethkingia</taxon>
    </lineage>
</organism>
<sequence length="109" mass="13062">MKSYLNNDSESFSDEEIEFLEAQRRVKEIRGFYIHFLIYLTVNIFILISNFYEYHQIGWTNIYVPVLWGIVILIHAGSVFLPGIIFGSNWEKKKIKKLMEKYKSQNKYD</sequence>
<evidence type="ECO:0000313" key="4">
    <source>
        <dbReference type="Proteomes" id="UP000028933"/>
    </source>
</evidence>
<dbReference type="InterPro" id="IPR025698">
    <property type="entry name" value="2TM_dom"/>
</dbReference>
<feature type="transmembrane region" description="Helical" evidence="1">
    <location>
        <begin position="64"/>
        <end position="87"/>
    </location>
</feature>
<dbReference type="RefSeq" id="WP_009090142.1">
    <property type="nucleotide sequence ID" value="NZ_CP007547.1"/>
</dbReference>
<evidence type="ECO:0000259" key="2">
    <source>
        <dbReference type="Pfam" id="PF13239"/>
    </source>
</evidence>
<dbReference type="HOGENOM" id="CLU_173284_0_0_10"/>
<evidence type="ECO:0000256" key="1">
    <source>
        <dbReference type="SAM" id="Phobius"/>
    </source>
</evidence>
<keyword evidence="1" id="KW-0472">Membrane</keyword>
<dbReference type="Proteomes" id="UP000028933">
    <property type="component" value="Chromosome"/>
</dbReference>
<protein>
    <recommendedName>
        <fullName evidence="2">2TM domain-containing protein</fullName>
    </recommendedName>
</protein>
<feature type="transmembrane region" description="Helical" evidence="1">
    <location>
        <begin position="32"/>
        <end position="52"/>
    </location>
</feature>
<dbReference type="AlphaFoldDB" id="A0A077E845"/>
<dbReference type="EMBL" id="CP007547">
    <property type="protein sequence ID" value="AIL43802.1"/>
    <property type="molecule type" value="Genomic_DNA"/>
</dbReference>
<keyword evidence="1" id="KW-0812">Transmembrane</keyword>
<proteinExistence type="predicted"/>
<dbReference type="KEGG" id="eao:BD94_0027"/>
<dbReference type="Pfam" id="PF13239">
    <property type="entry name" value="2TM"/>
    <property type="match status" value="1"/>
</dbReference>
<evidence type="ECO:0000313" key="3">
    <source>
        <dbReference type="EMBL" id="AIL43802.1"/>
    </source>
</evidence>
<accession>A0A077E845</accession>
<dbReference type="STRING" id="1338011.BD94_0027"/>
<name>A0A077E845_9FLAO</name>